<keyword evidence="2" id="KW-1185">Reference proteome</keyword>
<reference evidence="1" key="1">
    <citation type="submission" date="2020-05" db="EMBL/GenBank/DDBJ databases">
        <title>Large-scale comparative analyses of tick genomes elucidate their genetic diversity and vector capacities.</title>
        <authorList>
            <person name="Jia N."/>
            <person name="Wang J."/>
            <person name="Shi W."/>
            <person name="Du L."/>
            <person name="Sun Y."/>
            <person name="Zhan W."/>
            <person name="Jiang J."/>
            <person name="Wang Q."/>
            <person name="Zhang B."/>
            <person name="Ji P."/>
            <person name="Sakyi L.B."/>
            <person name="Cui X."/>
            <person name="Yuan T."/>
            <person name="Jiang B."/>
            <person name="Yang W."/>
            <person name="Lam T.T.-Y."/>
            <person name="Chang Q."/>
            <person name="Ding S."/>
            <person name="Wang X."/>
            <person name="Zhu J."/>
            <person name="Ruan X."/>
            <person name="Zhao L."/>
            <person name="Wei J."/>
            <person name="Que T."/>
            <person name="Du C."/>
            <person name="Cheng J."/>
            <person name="Dai P."/>
            <person name="Han X."/>
            <person name="Huang E."/>
            <person name="Gao Y."/>
            <person name="Liu J."/>
            <person name="Shao H."/>
            <person name="Ye R."/>
            <person name="Li L."/>
            <person name="Wei W."/>
            <person name="Wang X."/>
            <person name="Wang C."/>
            <person name="Yang T."/>
            <person name="Huo Q."/>
            <person name="Li W."/>
            <person name="Guo W."/>
            <person name="Chen H."/>
            <person name="Zhou L."/>
            <person name="Ni X."/>
            <person name="Tian J."/>
            <person name="Zhou Y."/>
            <person name="Sheng Y."/>
            <person name="Liu T."/>
            <person name="Pan Y."/>
            <person name="Xia L."/>
            <person name="Li J."/>
            <person name="Zhao F."/>
            <person name="Cao W."/>
        </authorList>
    </citation>
    <scope>NUCLEOTIDE SEQUENCE</scope>
    <source>
        <strain evidence="1">Dsil-2018</strain>
    </source>
</reference>
<sequence length="371" mass="41015">MLSHPSEDRGGARNGEAMENTSRDDESCEGEQPPSPPTNGEVAKEEVGDDAEHVNSALNQTSKEKSGQDAEGDNDLKGLSMSKLQDIKKAMEMLNLNVLHDGPAKTPEEALHKHYQFWSTQPVPRIDEKLSANNVNEPIEASKPVEEIREQPYSLPADFTWDTLDINNPDISEASDAAVELFCVSLHFCVMASLKKRSLDNRKFRTRHKYRGKRRRTLPKATANDDVTPDQRPDARTSDRPNTDTEHRDSGCEIAAAVEFVSASQRKIGFFESERRQVDAATANTLLCEIDALTALVAGAQCPTCRERKLGVREAAGKRKGLSAFLELCCEIPIALNLHFRSRTRRDVLLRPGTKGRALVSTAAARVTALL</sequence>
<organism evidence="1 2">
    <name type="scientific">Dermacentor silvarum</name>
    <name type="common">Tick</name>
    <dbReference type="NCBI Taxonomy" id="543639"/>
    <lineage>
        <taxon>Eukaryota</taxon>
        <taxon>Metazoa</taxon>
        <taxon>Ecdysozoa</taxon>
        <taxon>Arthropoda</taxon>
        <taxon>Chelicerata</taxon>
        <taxon>Arachnida</taxon>
        <taxon>Acari</taxon>
        <taxon>Parasitiformes</taxon>
        <taxon>Ixodida</taxon>
        <taxon>Ixodoidea</taxon>
        <taxon>Ixodidae</taxon>
        <taxon>Rhipicephalinae</taxon>
        <taxon>Dermacentor</taxon>
    </lineage>
</organism>
<gene>
    <name evidence="1" type="ORF">HPB49_011004</name>
</gene>
<comment type="caution">
    <text evidence="1">The sequence shown here is derived from an EMBL/GenBank/DDBJ whole genome shotgun (WGS) entry which is preliminary data.</text>
</comment>
<accession>A0ACB8DCF6</accession>
<proteinExistence type="predicted"/>
<name>A0ACB8DCF6_DERSI</name>
<dbReference type="EMBL" id="CM023471">
    <property type="protein sequence ID" value="KAH7965794.1"/>
    <property type="molecule type" value="Genomic_DNA"/>
</dbReference>
<evidence type="ECO:0000313" key="2">
    <source>
        <dbReference type="Proteomes" id="UP000821865"/>
    </source>
</evidence>
<evidence type="ECO:0000313" key="1">
    <source>
        <dbReference type="EMBL" id="KAH7965794.1"/>
    </source>
</evidence>
<protein>
    <submittedName>
        <fullName evidence="1">Uncharacterized protein</fullName>
    </submittedName>
</protein>
<dbReference type="Proteomes" id="UP000821865">
    <property type="component" value="Chromosome 2"/>
</dbReference>